<evidence type="ECO:0000256" key="1">
    <source>
        <dbReference type="SAM" id="MobiDB-lite"/>
    </source>
</evidence>
<gene>
    <name evidence="3" type="ORF">HP550_07030</name>
</gene>
<proteinExistence type="predicted"/>
<keyword evidence="4" id="KW-1185">Reference proteome</keyword>
<evidence type="ECO:0000313" key="3">
    <source>
        <dbReference type="EMBL" id="NUU17001.1"/>
    </source>
</evidence>
<organism evidence="3 4">
    <name type="scientific">Cellulomonas humilata</name>
    <dbReference type="NCBI Taxonomy" id="144055"/>
    <lineage>
        <taxon>Bacteria</taxon>
        <taxon>Bacillati</taxon>
        <taxon>Actinomycetota</taxon>
        <taxon>Actinomycetes</taxon>
        <taxon>Micrococcales</taxon>
        <taxon>Cellulomonadaceae</taxon>
        <taxon>Cellulomonas</taxon>
    </lineage>
</organism>
<dbReference type="AlphaFoldDB" id="A0A7Y6DW01"/>
<name>A0A7Y6DW01_9CELL</name>
<dbReference type="Proteomes" id="UP000565724">
    <property type="component" value="Unassembled WGS sequence"/>
</dbReference>
<reference evidence="3 4" key="1">
    <citation type="submission" date="2020-05" db="EMBL/GenBank/DDBJ databases">
        <title>Genome Sequencing of Type Strains.</title>
        <authorList>
            <person name="Lemaire J.F."/>
            <person name="Inderbitzin P."/>
            <person name="Gregorio O.A."/>
            <person name="Collins S.B."/>
            <person name="Wespe N."/>
            <person name="Knight-Connoni V."/>
        </authorList>
    </citation>
    <scope>NUCLEOTIDE SEQUENCE [LARGE SCALE GENOMIC DNA]</scope>
    <source>
        <strain evidence="3 4">ATCC 25174</strain>
    </source>
</reference>
<dbReference type="RefSeq" id="WP_175346880.1">
    <property type="nucleotide sequence ID" value="NZ_JABMCI010000057.1"/>
</dbReference>
<evidence type="ECO:0000313" key="4">
    <source>
        <dbReference type="Proteomes" id="UP000565724"/>
    </source>
</evidence>
<dbReference type="Pfam" id="PF03713">
    <property type="entry name" value="DUF305"/>
    <property type="match status" value="1"/>
</dbReference>
<dbReference type="EMBL" id="JABMCI010000057">
    <property type="protein sequence ID" value="NUU17001.1"/>
    <property type="molecule type" value="Genomic_DNA"/>
</dbReference>
<sequence length="149" mass="15778">MAWMSASGTGMTGMDHASTLAPSGDLQMPGMANAQDVALSAATGTEADLLYLQFMISHHEGVVEMAEAAVAAATDDDVRLLARAIVESQSAELAVLRDMLAERGGPLRGLQPRIDGSTREQLRDWLGRHMSGPPHHGPSRCSSTPPHVH</sequence>
<accession>A0A7Y6DW01</accession>
<dbReference type="PANTHER" id="PTHR36933">
    <property type="entry name" value="SLL0788 PROTEIN"/>
    <property type="match status" value="1"/>
</dbReference>
<dbReference type="InterPro" id="IPR012347">
    <property type="entry name" value="Ferritin-like"/>
</dbReference>
<feature type="region of interest" description="Disordered" evidence="1">
    <location>
        <begin position="127"/>
        <end position="149"/>
    </location>
</feature>
<evidence type="ECO:0000259" key="2">
    <source>
        <dbReference type="Pfam" id="PF03713"/>
    </source>
</evidence>
<feature type="region of interest" description="Disordered" evidence="1">
    <location>
        <begin position="1"/>
        <end position="22"/>
    </location>
</feature>
<dbReference type="PANTHER" id="PTHR36933:SF1">
    <property type="entry name" value="SLL0788 PROTEIN"/>
    <property type="match status" value="1"/>
</dbReference>
<protein>
    <submittedName>
        <fullName evidence="3">DUF305 domain-containing protein</fullName>
    </submittedName>
</protein>
<comment type="caution">
    <text evidence="3">The sequence shown here is derived from an EMBL/GenBank/DDBJ whole genome shotgun (WGS) entry which is preliminary data.</text>
</comment>
<feature type="compositionally biased region" description="Polar residues" evidence="1">
    <location>
        <begin position="140"/>
        <end position="149"/>
    </location>
</feature>
<feature type="domain" description="DUF305" evidence="2">
    <location>
        <begin position="11"/>
        <end position="100"/>
    </location>
</feature>
<dbReference type="Gene3D" id="1.20.1260.10">
    <property type="match status" value="1"/>
</dbReference>
<dbReference type="InterPro" id="IPR005183">
    <property type="entry name" value="DUF305_CopM-like"/>
</dbReference>